<dbReference type="GO" id="GO:0032259">
    <property type="term" value="P:methylation"/>
    <property type="evidence" value="ECO:0007669"/>
    <property type="project" value="UniProtKB-KW"/>
</dbReference>
<reference evidence="2 3" key="1">
    <citation type="submission" date="2020-04" db="EMBL/GenBank/DDBJ databases">
        <title>Chitinophaga sp. G-6-1-13 sp. nov., isolated from soil.</title>
        <authorList>
            <person name="Dahal R.H."/>
            <person name="Chaudhary D.K."/>
        </authorList>
    </citation>
    <scope>NUCLEOTIDE SEQUENCE [LARGE SCALE GENOMIC DNA]</scope>
    <source>
        <strain evidence="2 3">G-6-1-13</strain>
    </source>
</reference>
<evidence type="ECO:0000313" key="3">
    <source>
        <dbReference type="Proteomes" id="UP000583266"/>
    </source>
</evidence>
<keyword evidence="2" id="KW-0808">Transferase</keyword>
<comment type="caution">
    <text evidence="2">The sequence shown here is derived from an EMBL/GenBank/DDBJ whole genome shotgun (WGS) entry which is preliminary data.</text>
</comment>
<dbReference type="PANTHER" id="PTHR34203">
    <property type="entry name" value="METHYLTRANSFERASE, FKBM FAMILY PROTEIN"/>
    <property type="match status" value="1"/>
</dbReference>
<evidence type="ECO:0000313" key="2">
    <source>
        <dbReference type="EMBL" id="NML37262.1"/>
    </source>
</evidence>
<dbReference type="GO" id="GO:0008168">
    <property type="term" value="F:methyltransferase activity"/>
    <property type="evidence" value="ECO:0007669"/>
    <property type="project" value="UniProtKB-KW"/>
</dbReference>
<organism evidence="2 3">
    <name type="scientific">Chitinophaga fulva</name>
    <dbReference type="NCBI Taxonomy" id="2728842"/>
    <lineage>
        <taxon>Bacteria</taxon>
        <taxon>Pseudomonadati</taxon>
        <taxon>Bacteroidota</taxon>
        <taxon>Chitinophagia</taxon>
        <taxon>Chitinophagales</taxon>
        <taxon>Chitinophagaceae</taxon>
        <taxon>Chitinophaga</taxon>
    </lineage>
</organism>
<dbReference type="Proteomes" id="UP000583266">
    <property type="component" value="Unassembled WGS sequence"/>
</dbReference>
<dbReference type="InterPro" id="IPR006342">
    <property type="entry name" value="FkbM_mtfrase"/>
</dbReference>
<dbReference type="InterPro" id="IPR052514">
    <property type="entry name" value="SAM-dependent_MTase"/>
</dbReference>
<accession>A0A848GJP7</accession>
<dbReference type="PANTHER" id="PTHR34203:SF15">
    <property type="entry name" value="SLL1173 PROTEIN"/>
    <property type="match status" value="1"/>
</dbReference>
<dbReference type="AlphaFoldDB" id="A0A848GJP7"/>
<dbReference type="InterPro" id="IPR029063">
    <property type="entry name" value="SAM-dependent_MTases_sf"/>
</dbReference>
<dbReference type="EMBL" id="JABBGC010000001">
    <property type="protein sequence ID" value="NML37262.1"/>
    <property type="molecule type" value="Genomic_DNA"/>
</dbReference>
<keyword evidence="3" id="KW-1185">Reference proteome</keyword>
<name>A0A848GJP7_9BACT</name>
<dbReference type="Gene3D" id="3.40.50.150">
    <property type="entry name" value="Vaccinia Virus protein VP39"/>
    <property type="match status" value="1"/>
</dbReference>
<dbReference type="NCBIfam" id="TIGR01444">
    <property type="entry name" value="fkbM_fam"/>
    <property type="match status" value="1"/>
</dbReference>
<feature type="domain" description="Methyltransferase FkbM" evidence="1">
    <location>
        <begin position="132"/>
        <end position="272"/>
    </location>
</feature>
<keyword evidence="2" id="KW-0489">Methyltransferase</keyword>
<dbReference type="Pfam" id="PF05050">
    <property type="entry name" value="Methyltransf_21"/>
    <property type="match status" value="1"/>
</dbReference>
<evidence type="ECO:0000259" key="1">
    <source>
        <dbReference type="Pfam" id="PF05050"/>
    </source>
</evidence>
<proteinExistence type="predicted"/>
<protein>
    <submittedName>
        <fullName evidence="2">FkbM family methyltransferase</fullName>
    </submittedName>
</protein>
<dbReference type="SUPFAM" id="SSF53335">
    <property type="entry name" value="S-adenosyl-L-methionine-dependent methyltransferases"/>
    <property type="match status" value="1"/>
</dbReference>
<sequence length="302" mass="34333">MKTLIEKITGRKSRTLPLLWSRRTSLVSFALDYYNARTFYNKLEFALTHFNELYFRGDHFDFKGVLLAADSEADKLLLQRIFQDTLLIHCLYYDNHKKKLVDKLDLLLAEGSYLYEDGPFNITIKDGDVVIDAGAWVGDFSSLAAFYGAKVYAFEPEVSNFRQLKKTSRLMGHDRIIPVQQGLSDKAGTAGMTLYDIGNSAAYRITGNGEREQKDEVSLTTLDDFVGTHGLSKIDFIKADIEGYERNLLKGARETLRTFAPKLSLCTYHYPDDPQVMAKIIHEANPAYTIVQMRHKLYAAVI</sequence>
<dbReference type="RefSeq" id="WP_169224332.1">
    <property type="nucleotide sequence ID" value="NZ_JABBGC010000001.1"/>
</dbReference>
<gene>
    <name evidence="2" type="ORF">HHL17_08625</name>
</gene>